<comment type="caution">
    <text evidence="2">The sequence shown here is derived from an EMBL/GenBank/DDBJ whole genome shotgun (WGS) entry which is preliminary data.</text>
</comment>
<accession>A0ABP9CPF9</accession>
<dbReference type="RefSeq" id="WP_345276939.1">
    <property type="nucleotide sequence ID" value="NZ_BAABJW010000003.1"/>
</dbReference>
<protein>
    <submittedName>
        <fullName evidence="2">TIM barrel protein</fullName>
    </submittedName>
</protein>
<evidence type="ECO:0000313" key="3">
    <source>
        <dbReference type="Proteomes" id="UP001501433"/>
    </source>
</evidence>
<evidence type="ECO:0000259" key="1">
    <source>
        <dbReference type="Pfam" id="PF01261"/>
    </source>
</evidence>
<dbReference type="Gene3D" id="3.20.20.150">
    <property type="entry name" value="Divalent-metal-dependent TIM barrel enzymes"/>
    <property type="match status" value="1"/>
</dbReference>
<dbReference type="InterPro" id="IPR036237">
    <property type="entry name" value="Xyl_isomerase-like_sf"/>
</dbReference>
<dbReference type="InterPro" id="IPR013022">
    <property type="entry name" value="Xyl_isomerase-like_TIM-brl"/>
</dbReference>
<dbReference type="Pfam" id="PF01261">
    <property type="entry name" value="AP_endonuc_2"/>
    <property type="match status" value="1"/>
</dbReference>
<dbReference type="EMBL" id="BAABJW010000003">
    <property type="protein sequence ID" value="GAA4813256.1"/>
    <property type="molecule type" value="Genomic_DNA"/>
</dbReference>
<sequence>MKYSKILMFIFFFIIINSCSEKTKRPTIKIEDIYAWCIVPFDSVNRNPEERINMLKKLDLTKYAYDWREEDLENMATELRLANKNKIDIIAIWMWIDNQRDSIGKLNKSNKKVFDIIKEVGYKGEIWVSFHANFFENLTDSLSIQKGAKMIDFISNQAEKMDCKIGLYNHGDWFGEPENQIKIIKALPNRNLGIVYNFHHAQNHIDTFSEIVEIMLPYLWHVNLNGMKRNGPKILPIGKGDQEMEMITSLKEKGYKGDYGILGHVENADVELILRANLNGLKN</sequence>
<evidence type="ECO:0000313" key="2">
    <source>
        <dbReference type="EMBL" id="GAA4813256.1"/>
    </source>
</evidence>
<gene>
    <name evidence="2" type="ORF">GCM10023330_21120</name>
</gene>
<reference evidence="3" key="1">
    <citation type="journal article" date="2019" name="Int. J. Syst. Evol. Microbiol.">
        <title>The Global Catalogue of Microorganisms (GCM) 10K type strain sequencing project: providing services to taxonomists for standard genome sequencing and annotation.</title>
        <authorList>
            <consortium name="The Broad Institute Genomics Platform"/>
            <consortium name="The Broad Institute Genome Sequencing Center for Infectious Disease"/>
            <person name="Wu L."/>
            <person name="Ma J."/>
        </authorList>
    </citation>
    <scope>NUCLEOTIDE SEQUENCE [LARGE SCALE GENOMIC DNA]</scope>
    <source>
        <strain evidence="3">JCM 18325</strain>
    </source>
</reference>
<dbReference type="SUPFAM" id="SSF51658">
    <property type="entry name" value="Xylose isomerase-like"/>
    <property type="match status" value="1"/>
</dbReference>
<name>A0ABP9CPF9_9FLAO</name>
<feature type="domain" description="Xylose isomerase-like TIM barrel" evidence="1">
    <location>
        <begin position="92"/>
        <end position="257"/>
    </location>
</feature>
<dbReference type="Proteomes" id="UP001501433">
    <property type="component" value="Unassembled WGS sequence"/>
</dbReference>
<keyword evidence="3" id="KW-1185">Reference proteome</keyword>
<organism evidence="2 3">
    <name type="scientific">Litoribaculum gwangyangense</name>
    <dbReference type="NCBI Taxonomy" id="1130722"/>
    <lineage>
        <taxon>Bacteria</taxon>
        <taxon>Pseudomonadati</taxon>
        <taxon>Bacteroidota</taxon>
        <taxon>Flavobacteriia</taxon>
        <taxon>Flavobacteriales</taxon>
        <taxon>Flavobacteriaceae</taxon>
        <taxon>Litoribaculum</taxon>
    </lineage>
</organism>
<proteinExistence type="predicted"/>